<organism evidence="2 3">
    <name type="scientific">Rhodoferax lithotrophicus</name>
    <dbReference type="NCBI Taxonomy" id="2798804"/>
    <lineage>
        <taxon>Bacteria</taxon>
        <taxon>Pseudomonadati</taxon>
        <taxon>Pseudomonadota</taxon>
        <taxon>Betaproteobacteria</taxon>
        <taxon>Burkholderiales</taxon>
        <taxon>Comamonadaceae</taxon>
        <taxon>Rhodoferax</taxon>
    </lineage>
</organism>
<name>A0ABN6DA08_9BURK</name>
<proteinExistence type="predicted"/>
<keyword evidence="1" id="KW-0812">Transmembrane</keyword>
<keyword evidence="1" id="KW-1133">Transmembrane helix</keyword>
<dbReference type="EMBL" id="AP024238">
    <property type="protein sequence ID" value="BCO26843.1"/>
    <property type="molecule type" value="Genomic_DNA"/>
</dbReference>
<evidence type="ECO:0008006" key="4">
    <source>
        <dbReference type="Google" id="ProtNLM"/>
    </source>
</evidence>
<keyword evidence="3" id="KW-1185">Reference proteome</keyword>
<evidence type="ECO:0000313" key="3">
    <source>
        <dbReference type="Proteomes" id="UP000824366"/>
    </source>
</evidence>
<evidence type="ECO:0000256" key="1">
    <source>
        <dbReference type="SAM" id="Phobius"/>
    </source>
</evidence>
<evidence type="ECO:0000313" key="2">
    <source>
        <dbReference type="EMBL" id="BCO26843.1"/>
    </source>
</evidence>
<accession>A0ABN6DA08</accession>
<dbReference type="RefSeq" id="WP_223910934.1">
    <property type="nucleotide sequence ID" value="NZ_AP024238.1"/>
</dbReference>
<dbReference type="InterPro" id="IPR022064">
    <property type="entry name" value="DUF3619"/>
</dbReference>
<protein>
    <recommendedName>
        <fullName evidence="4">DUF3619 family protein</fullName>
    </recommendedName>
</protein>
<feature type="transmembrane region" description="Helical" evidence="1">
    <location>
        <begin position="90"/>
        <end position="106"/>
    </location>
</feature>
<sequence>MNQISKSYRQHDISPTLDLAGQRMAQRLLKRVDDIDSYTLQRLRAAREQAVDQRRSVLVQEAQIRLAVASQSASGQTLSLPDRPSRWQQFSGIGMLLALLFGLWMIDTIQSDNFAQDAADIDNVLLTDDLPPAAYLDPGFKHFLKLSYPAETL</sequence>
<dbReference type="Pfam" id="PF12279">
    <property type="entry name" value="DUF3619"/>
    <property type="match status" value="1"/>
</dbReference>
<gene>
    <name evidence="2" type="ORF">MIZ03_1729</name>
</gene>
<reference evidence="2 3" key="1">
    <citation type="journal article" date="2021" name="Microbiol. Spectr.">
        <title>A Single Bacterium Capable of Oxidation and Reduction of Iron at Circumneutral pH.</title>
        <authorList>
            <person name="Kato S."/>
            <person name="Ohkuma M."/>
        </authorList>
    </citation>
    <scope>NUCLEOTIDE SEQUENCE [LARGE SCALE GENOMIC DNA]</scope>
    <source>
        <strain evidence="2 3">MIZ03</strain>
    </source>
</reference>
<keyword evidence="1" id="KW-0472">Membrane</keyword>
<dbReference type="Proteomes" id="UP000824366">
    <property type="component" value="Chromosome"/>
</dbReference>